<dbReference type="OrthoDB" id="29853at2759"/>
<dbReference type="Proteomes" id="UP000886595">
    <property type="component" value="Unassembled WGS sequence"/>
</dbReference>
<feature type="compositionally biased region" description="Basic and acidic residues" evidence="2">
    <location>
        <begin position="270"/>
        <end position="279"/>
    </location>
</feature>
<evidence type="ECO:0000313" key="3">
    <source>
        <dbReference type="EMBL" id="KAG2319932.1"/>
    </source>
</evidence>
<name>A0A8X8B3L8_BRACI</name>
<evidence type="ECO:0000256" key="1">
    <source>
        <dbReference type="ARBA" id="ARBA00005536"/>
    </source>
</evidence>
<keyword evidence="4" id="KW-1185">Reference proteome</keyword>
<proteinExistence type="inferred from homology"/>
<feature type="region of interest" description="Disordered" evidence="2">
    <location>
        <begin position="257"/>
        <end position="369"/>
    </location>
</feature>
<dbReference type="PANTHER" id="PTHR12161">
    <property type="entry name" value="IST1 FAMILY MEMBER"/>
    <property type="match status" value="1"/>
</dbReference>
<comment type="caution">
    <text evidence="3">The sequence shown here is derived from an EMBL/GenBank/DDBJ whole genome shotgun (WGS) entry which is preliminary data.</text>
</comment>
<organism evidence="3 4">
    <name type="scientific">Brassica carinata</name>
    <name type="common">Ethiopian mustard</name>
    <name type="synonym">Abyssinian cabbage</name>
    <dbReference type="NCBI Taxonomy" id="52824"/>
    <lineage>
        <taxon>Eukaryota</taxon>
        <taxon>Viridiplantae</taxon>
        <taxon>Streptophyta</taxon>
        <taxon>Embryophyta</taxon>
        <taxon>Tracheophyta</taxon>
        <taxon>Spermatophyta</taxon>
        <taxon>Magnoliopsida</taxon>
        <taxon>eudicotyledons</taxon>
        <taxon>Gunneridae</taxon>
        <taxon>Pentapetalae</taxon>
        <taxon>rosids</taxon>
        <taxon>malvids</taxon>
        <taxon>Brassicales</taxon>
        <taxon>Brassicaceae</taxon>
        <taxon>Brassiceae</taxon>
        <taxon>Brassica</taxon>
    </lineage>
</organism>
<dbReference type="InterPro" id="IPR005061">
    <property type="entry name" value="Ist1"/>
</dbReference>
<gene>
    <name evidence="3" type="ORF">Bca52824_013145</name>
</gene>
<reference evidence="3 4" key="1">
    <citation type="submission" date="2020-02" db="EMBL/GenBank/DDBJ databases">
        <authorList>
            <person name="Ma Q."/>
            <person name="Huang Y."/>
            <person name="Song X."/>
            <person name="Pei D."/>
        </authorList>
    </citation>
    <scope>NUCLEOTIDE SEQUENCE [LARGE SCALE GENOMIC DNA]</scope>
    <source>
        <strain evidence="3">Sxm20200214</strain>
        <tissue evidence="3">Leaf</tissue>
    </source>
</reference>
<evidence type="ECO:0000313" key="4">
    <source>
        <dbReference type="Proteomes" id="UP000886595"/>
    </source>
</evidence>
<feature type="compositionally biased region" description="Basic and acidic residues" evidence="2">
    <location>
        <begin position="313"/>
        <end position="329"/>
    </location>
</feature>
<evidence type="ECO:0000256" key="2">
    <source>
        <dbReference type="SAM" id="MobiDB-lite"/>
    </source>
</evidence>
<dbReference type="PANTHER" id="PTHR12161:SF16">
    <property type="entry name" value="REGULATOR OF VPS4 ACTIVITY IN THE MVB PATHWAY PROTEIN"/>
    <property type="match status" value="1"/>
</dbReference>
<accession>A0A8X8B3L8</accession>
<dbReference type="AlphaFoldDB" id="A0A8X8B3L8"/>
<protein>
    <submittedName>
        <fullName evidence="3">Uncharacterized protein</fullName>
    </submittedName>
</protein>
<dbReference type="EMBL" id="JAAMPC010000003">
    <property type="protein sequence ID" value="KAG2319932.1"/>
    <property type="molecule type" value="Genomic_DNA"/>
</dbReference>
<feature type="region of interest" description="Disordered" evidence="2">
    <location>
        <begin position="195"/>
        <end position="215"/>
    </location>
</feature>
<dbReference type="Pfam" id="PF03398">
    <property type="entry name" value="Ist1"/>
    <property type="match status" value="1"/>
</dbReference>
<dbReference type="Gene3D" id="1.20.1260.60">
    <property type="entry name" value="Vacuolar protein sorting-associated protein Ist1"/>
    <property type="match status" value="1"/>
</dbReference>
<feature type="compositionally biased region" description="Basic and acidic residues" evidence="2">
    <location>
        <begin position="203"/>
        <end position="215"/>
    </location>
</feature>
<comment type="similarity">
    <text evidence="1">Belongs to the IST1 family.</text>
</comment>
<dbReference type="GO" id="GO:0015031">
    <property type="term" value="P:protein transport"/>
    <property type="evidence" value="ECO:0007669"/>
    <property type="project" value="InterPro"/>
</dbReference>
<dbReference type="InterPro" id="IPR042277">
    <property type="entry name" value="IST1-like"/>
</dbReference>
<sequence length="430" mass="47643">MGILDTVLGRNFPTKKFENLLYEAIAELKYSMPSFGEEISSATSCVSRFLKDEKKHDKAYRKVNIVIKKQNHLDACNIIIGYLSLLIDNIDSFKAKTDIPVEHLEAVSGVIFAAPRIKVSSCFTAIQDVRKILLSHFGQNLVVQYLERNNCGINPQIIEKLSKKPSLREVRMKLLEEIAAKENIVLKLEEASTSTERTSSDVSKTKLTSERGKKKQIDVADAAQAAFESAAHAADAARAAVELLSFLLVERKKKQIDATEKALGSSSTSRENKKSEQKGNGDSSAKRGTKQKGKDKQADVAEKALGSSSNGPENKKSEQKGNEDGTAKEGKKKHTDVVGKSLGSPSNDPEKEKSEQECNDVTSESERRVVSDLEEDIKLDENFVELLEKDIEINWSVGDLEDVDHMVQLVGETADLRRPLSVRTRRVPEQ</sequence>
<feature type="compositionally biased region" description="Basic and acidic residues" evidence="2">
    <location>
        <begin position="292"/>
        <end position="302"/>
    </location>
</feature>